<dbReference type="GO" id="GO:0006412">
    <property type="term" value="P:translation"/>
    <property type="evidence" value="ECO:0007669"/>
    <property type="project" value="UniProtKB-UniRule"/>
</dbReference>
<dbReference type="EMBL" id="DQVE01000002">
    <property type="protein sequence ID" value="HIP97767.1"/>
    <property type="molecule type" value="Genomic_DNA"/>
</dbReference>
<comment type="catalytic activity">
    <reaction evidence="1">
        <text>L-aspartyl-tRNA(Asn) + L-glutamine + ATP + H2O = L-asparaginyl-tRNA(Asn) + L-glutamate + ADP + phosphate + 2 H(+)</text>
        <dbReference type="Rhea" id="RHEA:14513"/>
        <dbReference type="Rhea" id="RHEA-COMP:9674"/>
        <dbReference type="Rhea" id="RHEA-COMP:9677"/>
        <dbReference type="ChEBI" id="CHEBI:15377"/>
        <dbReference type="ChEBI" id="CHEBI:15378"/>
        <dbReference type="ChEBI" id="CHEBI:29985"/>
        <dbReference type="ChEBI" id="CHEBI:30616"/>
        <dbReference type="ChEBI" id="CHEBI:43474"/>
        <dbReference type="ChEBI" id="CHEBI:58359"/>
        <dbReference type="ChEBI" id="CHEBI:78515"/>
        <dbReference type="ChEBI" id="CHEBI:78516"/>
        <dbReference type="ChEBI" id="CHEBI:456216"/>
    </reaction>
</comment>
<comment type="subunit">
    <text evidence="1">Heterotrimer of A, B and C subunits.</text>
</comment>
<comment type="similarity">
    <text evidence="1">Belongs to the GatC family.</text>
</comment>
<dbReference type="GO" id="GO:0006450">
    <property type="term" value="P:regulation of translational fidelity"/>
    <property type="evidence" value="ECO:0007669"/>
    <property type="project" value="InterPro"/>
</dbReference>
<keyword evidence="1" id="KW-0067">ATP-binding</keyword>
<dbReference type="PANTHER" id="PTHR15004:SF0">
    <property type="entry name" value="GLUTAMYL-TRNA(GLN) AMIDOTRANSFERASE SUBUNIT C, MITOCHONDRIAL"/>
    <property type="match status" value="1"/>
</dbReference>
<comment type="function">
    <text evidence="1">Allows the formation of correctly charged Asn-tRNA(Asn) or Gln-tRNA(Gln) through the transamidation of misacylated Asp-tRNA(Asn) or Glu-tRNA(Gln) in organisms which lack either or both of asparaginyl-tRNA or glutaminyl-tRNA synthetases. The reaction takes place in the presence of glutamine and ATP through an activated phospho-Asp-tRNA(Asn) or phospho-Glu-tRNA(Gln).</text>
</comment>
<gene>
    <name evidence="1 2" type="primary">gatC</name>
    <name evidence="2" type="ORF">EYH37_00135</name>
</gene>
<dbReference type="Proteomes" id="UP000606463">
    <property type="component" value="Unassembled WGS sequence"/>
</dbReference>
<dbReference type="InterPro" id="IPR003837">
    <property type="entry name" value="GatC"/>
</dbReference>
<dbReference type="AlphaFoldDB" id="A0A9D0YNF0"/>
<dbReference type="Gene3D" id="1.10.20.60">
    <property type="entry name" value="Glu-tRNAGln amidotransferase C subunit, N-terminal domain"/>
    <property type="match status" value="1"/>
</dbReference>
<name>A0A9D0YNF0_AQUAO</name>
<dbReference type="NCBIfam" id="TIGR00135">
    <property type="entry name" value="gatC"/>
    <property type="match status" value="1"/>
</dbReference>
<proteinExistence type="inferred from homology"/>
<dbReference type="GO" id="GO:0005524">
    <property type="term" value="F:ATP binding"/>
    <property type="evidence" value="ECO:0007669"/>
    <property type="project" value="UniProtKB-KW"/>
</dbReference>
<dbReference type="SUPFAM" id="SSF141000">
    <property type="entry name" value="Glu-tRNAGln amidotransferase C subunit"/>
    <property type="match status" value="1"/>
</dbReference>
<keyword evidence="1" id="KW-0436">Ligase</keyword>
<dbReference type="Pfam" id="PF02686">
    <property type="entry name" value="GatC"/>
    <property type="match status" value="1"/>
</dbReference>
<comment type="catalytic activity">
    <reaction evidence="1">
        <text>L-glutamyl-tRNA(Gln) + L-glutamine + ATP + H2O = L-glutaminyl-tRNA(Gln) + L-glutamate + ADP + phosphate + H(+)</text>
        <dbReference type="Rhea" id="RHEA:17521"/>
        <dbReference type="Rhea" id="RHEA-COMP:9681"/>
        <dbReference type="Rhea" id="RHEA-COMP:9684"/>
        <dbReference type="ChEBI" id="CHEBI:15377"/>
        <dbReference type="ChEBI" id="CHEBI:15378"/>
        <dbReference type="ChEBI" id="CHEBI:29985"/>
        <dbReference type="ChEBI" id="CHEBI:30616"/>
        <dbReference type="ChEBI" id="CHEBI:43474"/>
        <dbReference type="ChEBI" id="CHEBI:58359"/>
        <dbReference type="ChEBI" id="CHEBI:78520"/>
        <dbReference type="ChEBI" id="CHEBI:78521"/>
        <dbReference type="ChEBI" id="CHEBI:456216"/>
    </reaction>
</comment>
<reference evidence="2" key="1">
    <citation type="journal article" date="2020" name="ISME J.">
        <title>Gammaproteobacteria mediating utilization of methyl-, sulfur- and petroleum organic compounds in deep ocean hydrothermal plumes.</title>
        <authorList>
            <person name="Zhou Z."/>
            <person name="Liu Y."/>
            <person name="Pan J."/>
            <person name="Cron B.R."/>
            <person name="Toner B.M."/>
            <person name="Anantharaman K."/>
            <person name="Breier J.A."/>
            <person name="Dick G.J."/>
            <person name="Li M."/>
        </authorList>
    </citation>
    <scope>NUCLEOTIDE SEQUENCE</scope>
    <source>
        <strain evidence="2">SZUA-1501</strain>
    </source>
</reference>
<dbReference type="GO" id="GO:0070681">
    <property type="term" value="P:glutaminyl-tRNAGln biosynthesis via transamidation"/>
    <property type="evidence" value="ECO:0007669"/>
    <property type="project" value="TreeGrafter"/>
</dbReference>
<evidence type="ECO:0000313" key="3">
    <source>
        <dbReference type="Proteomes" id="UP000606463"/>
    </source>
</evidence>
<dbReference type="PANTHER" id="PTHR15004">
    <property type="entry name" value="GLUTAMYL-TRNA(GLN) AMIDOTRANSFERASE SUBUNIT C, MITOCHONDRIAL"/>
    <property type="match status" value="1"/>
</dbReference>
<protein>
    <recommendedName>
        <fullName evidence="1">Aspartyl/glutamyl-tRNA(Asn/Gln) amidotransferase subunit C</fullName>
        <shortName evidence="1">Asp/Glu-ADT subunit C</shortName>
        <ecNumber evidence="1">6.3.5.-</ecNumber>
    </recommendedName>
</protein>
<evidence type="ECO:0000256" key="1">
    <source>
        <dbReference type="HAMAP-Rule" id="MF_00122"/>
    </source>
</evidence>
<organism evidence="2 3">
    <name type="scientific">Aquifex aeolicus</name>
    <dbReference type="NCBI Taxonomy" id="63363"/>
    <lineage>
        <taxon>Bacteria</taxon>
        <taxon>Pseudomonadati</taxon>
        <taxon>Aquificota</taxon>
        <taxon>Aquificia</taxon>
        <taxon>Aquificales</taxon>
        <taxon>Aquificaceae</taxon>
        <taxon>Aquifex</taxon>
    </lineage>
</organism>
<sequence length="95" mass="11033">MIDRDTVLKVAQLARLELTEKEVELFSKQLADIIEFVNQMTEVDTEGVDPFVLDYGQTPLREDEPKSSLPREEIEKNAPQFEKGYFVVPRIFETE</sequence>
<dbReference type="HAMAP" id="MF_00122">
    <property type="entry name" value="GatC"/>
    <property type="match status" value="1"/>
</dbReference>
<comment type="caution">
    <text evidence="2">The sequence shown here is derived from an EMBL/GenBank/DDBJ whole genome shotgun (WGS) entry which is preliminary data.</text>
</comment>
<dbReference type="InterPro" id="IPR036113">
    <property type="entry name" value="Asp/Glu-ADT_sf_sub_c"/>
</dbReference>
<dbReference type="EC" id="6.3.5.-" evidence="1"/>
<accession>A0A9D0YNF0</accession>
<evidence type="ECO:0000313" key="2">
    <source>
        <dbReference type="EMBL" id="HIP97767.1"/>
    </source>
</evidence>
<keyword evidence="1" id="KW-0648">Protein biosynthesis</keyword>
<dbReference type="GO" id="GO:0050567">
    <property type="term" value="F:glutaminyl-tRNA synthase (glutamine-hydrolyzing) activity"/>
    <property type="evidence" value="ECO:0007669"/>
    <property type="project" value="UniProtKB-UniRule"/>
</dbReference>
<keyword evidence="1" id="KW-0547">Nucleotide-binding</keyword>